<comment type="similarity">
    <text evidence="1">Belongs to the methyltransferase superfamily.</text>
</comment>
<proteinExistence type="inferred from homology"/>
<dbReference type="CDD" id="cd02440">
    <property type="entry name" value="AdoMet_MTases"/>
    <property type="match status" value="1"/>
</dbReference>
<dbReference type="Proteomes" id="UP000730618">
    <property type="component" value="Unassembled WGS sequence"/>
</dbReference>
<evidence type="ECO:0000256" key="1">
    <source>
        <dbReference type="ARBA" id="ARBA00008361"/>
    </source>
</evidence>
<sequence length="272" mass="30543">MIPEGNLKNNIERFSGYEDVYDKYRPQAPQALVQVLTNYAGGKPSLVMDIGCGTGLSSFVWKDDAQKIIGVEPNADMIGKARDNLHRIGASHISFVQGYSNQLDAASGSVDVITCSQSFHWMEPESTLREVARVLREGGVFAAYDCDWPPTIHWSIEEAYERLVSKADVIIARLAQEEDRALKRDKGKHLSNLKNSGAFRYCKEILFHNIERFDAERYVGLALSQGGVQTVFKLGSSELDEDIETFRTRVAQYFSGKSLDVLFSYRMRVGVK</sequence>
<dbReference type="GO" id="GO:0032259">
    <property type="term" value="P:methylation"/>
    <property type="evidence" value="ECO:0007669"/>
    <property type="project" value="UniProtKB-KW"/>
</dbReference>
<dbReference type="Pfam" id="PF08241">
    <property type="entry name" value="Methyltransf_11"/>
    <property type="match status" value="1"/>
</dbReference>
<dbReference type="PANTHER" id="PTHR44942:SF4">
    <property type="entry name" value="METHYLTRANSFERASE TYPE 11 DOMAIN-CONTAINING PROTEIN"/>
    <property type="match status" value="1"/>
</dbReference>
<evidence type="ECO:0000256" key="2">
    <source>
        <dbReference type="ARBA" id="ARBA00022603"/>
    </source>
</evidence>
<reference evidence="5 6" key="1">
    <citation type="submission" date="2021-06" db="EMBL/GenBank/DDBJ databases">
        <authorList>
            <person name="Criscuolo A."/>
        </authorList>
    </citation>
    <scope>NUCLEOTIDE SEQUENCE [LARGE SCALE GENOMIC DNA]</scope>
    <source>
        <strain evidence="6">CIP 111802</strain>
    </source>
</reference>
<name>A0ABN7TS90_9BACL</name>
<protein>
    <submittedName>
        <fullName evidence="5">2-methoxy-6-polyprenyl-1,4-benzoquinol methylase, mitochondrial</fullName>
        <ecNumber evidence="5">2.1.1.163</ecNumber>
    </submittedName>
</protein>
<accession>A0ABN7TS90</accession>
<comment type="caution">
    <text evidence="5">The sequence shown here is derived from an EMBL/GenBank/DDBJ whole genome shotgun (WGS) entry which is preliminary data.</text>
</comment>
<evidence type="ECO:0000259" key="4">
    <source>
        <dbReference type="Pfam" id="PF08241"/>
    </source>
</evidence>
<keyword evidence="6" id="KW-1185">Reference proteome</keyword>
<dbReference type="EC" id="2.1.1.163" evidence="5"/>
<dbReference type="PANTHER" id="PTHR44942">
    <property type="entry name" value="METHYLTRANSF_11 DOMAIN-CONTAINING PROTEIN"/>
    <property type="match status" value="1"/>
</dbReference>
<evidence type="ECO:0000256" key="3">
    <source>
        <dbReference type="ARBA" id="ARBA00022679"/>
    </source>
</evidence>
<dbReference type="InterPro" id="IPR051052">
    <property type="entry name" value="Diverse_substrate_MTase"/>
</dbReference>
<feature type="domain" description="Methyltransferase type 11" evidence="4">
    <location>
        <begin position="49"/>
        <end position="142"/>
    </location>
</feature>
<dbReference type="RefSeq" id="WP_218101821.1">
    <property type="nucleotide sequence ID" value="NZ_CAJVCE010000021.1"/>
</dbReference>
<evidence type="ECO:0000313" key="6">
    <source>
        <dbReference type="Proteomes" id="UP000730618"/>
    </source>
</evidence>
<dbReference type="GO" id="GO:0043770">
    <property type="term" value="F:demethylmenaquinone methyltransferase activity"/>
    <property type="evidence" value="ECO:0007669"/>
    <property type="project" value="UniProtKB-EC"/>
</dbReference>
<evidence type="ECO:0000313" key="5">
    <source>
        <dbReference type="EMBL" id="CAG7653871.1"/>
    </source>
</evidence>
<dbReference type="InterPro" id="IPR013216">
    <property type="entry name" value="Methyltransf_11"/>
</dbReference>
<gene>
    <name evidence="5" type="primary">COQ5_15</name>
    <name evidence="5" type="ORF">PAECIP111802_05606</name>
</gene>
<organism evidence="5 6">
    <name type="scientific">Paenibacillus allorhizosphaerae</name>
    <dbReference type="NCBI Taxonomy" id="2849866"/>
    <lineage>
        <taxon>Bacteria</taxon>
        <taxon>Bacillati</taxon>
        <taxon>Bacillota</taxon>
        <taxon>Bacilli</taxon>
        <taxon>Bacillales</taxon>
        <taxon>Paenibacillaceae</taxon>
        <taxon>Paenibacillus</taxon>
    </lineage>
</organism>
<keyword evidence="3 5" id="KW-0808">Transferase</keyword>
<dbReference type="EMBL" id="CAJVCE010000021">
    <property type="protein sequence ID" value="CAG7653871.1"/>
    <property type="molecule type" value="Genomic_DNA"/>
</dbReference>
<keyword evidence="2 5" id="KW-0489">Methyltransferase</keyword>